<dbReference type="PANTHER" id="PTHR43591:SF24">
    <property type="entry name" value="2-METHOXY-6-POLYPRENYL-1,4-BENZOQUINOL METHYLASE, MITOCHONDRIAL"/>
    <property type="match status" value="1"/>
</dbReference>
<dbReference type="InterPro" id="IPR029063">
    <property type="entry name" value="SAM-dependent_MTases_sf"/>
</dbReference>
<dbReference type="STRING" id="40148.A0A0D9ZMY5"/>
<keyword evidence="2" id="KW-0808">Transferase</keyword>
<proteinExistence type="predicted"/>
<dbReference type="GO" id="GO:0032259">
    <property type="term" value="P:methylation"/>
    <property type="evidence" value="ECO:0007669"/>
    <property type="project" value="UniProtKB-KW"/>
</dbReference>
<dbReference type="AlphaFoldDB" id="A0A0D9ZMY5"/>
<evidence type="ECO:0000313" key="4">
    <source>
        <dbReference type="EnsemblPlants" id="OGLUM04G18220.1"/>
    </source>
</evidence>
<dbReference type="InterPro" id="IPR004033">
    <property type="entry name" value="UbiE/COQ5_MeTrFase"/>
</dbReference>
<name>A0A0D9ZMY5_9ORYZ</name>
<sequence length="209" mass="23601">MAVDFSSQQLQTAASRQDQRWKPCYKNIKWIEGDALDLPFTDCYFDAVTVGYGLRNVVDKPKAMREIFRVLKPEIFMIGFRWTAGSRASILDFNKSSSLFTTSLQSWMIDNVVVPLASGYGLTEEYKYLKSSILHYLTGKELEELAKEAGFSAAKHYELGGGLMGDLERFDQNQTIEMKSGTVHTSDLATFELSDWKSASSINDPGRYN</sequence>
<keyword evidence="3" id="KW-0949">S-adenosyl-L-methionine</keyword>
<dbReference type="EnsemblPlants" id="OGLUM04G18220.1">
    <property type="protein sequence ID" value="OGLUM04G18220.1"/>
    <property type="gene ID" value="OGLUM04G18220"/>
</dbReference>
<organism evidence="4">
    <name type="scientific">Oryza glumipatula</name>
    <dbReference type="NCBI Taxonomy" id="40148"/>
    <lineage>
        <taxon>Eukaryota</taxon>
        <taxon>Viridiplantae</taxon>
        <taxon>Streptophyta</taxon>
        <taxon>Embryophyta</taxon>
        <taxon>Tracheophyta</taxon>
        <taxon>Spermatophyta</taxon>
        <taxon>Magnoliopsida</taxon>
        <taxon>Liliopsida</taxon>
        <taxon>Poales</taxon>
        <taxon>Poaceae</taxon>
        <taxon>BOP clade</taxon>
        <taxon>Oryzoideae</taxon>
        <taxon>Oryzeae</taxon>
        <taxon>Oryzinae</taxon>
        <taxon>Oryza</taxon>
    </lineage>
</organism>
<dbReference type="eggNOG" id="KOG1540">
    <property type="taxonomic scope" value="Eukaryota"/>
</dbReference>
<evidence type="ECO:0000256" key="2">
    <source>
        <dbReference type="ARBA" id="ARBA00022679"/>
    </source>
</evidence>
<dbReference type="SUPFAM" id="SSF53335">
    <property type="entry name" value="S-adenosyl-L-methionine-dependent methyltransferases"/>
    <property type="match status" value="1"/>
</dbReference>
<dbReference type="Gene3D" id="3.40.50.150">
    <property type="entry name" value="Vaccinia Virus protein VP39"/>
    <property type="match status" value="1"/>
</dbReference>
<dbReference type="Pfam" id="PF01209">
    <property type="entry name" value="Ubie_methyltran"/>
    <property type="match status" value="1"/>
</dbReference>
<dbReference type="Gramene" id="OGLUM04G18220.1">
    <property type="protein sequence ID" value="OGLUM04G18220.1"/>
    <property type="gene ID" value="OGLUM04G18220"/>
</dbReference>
<dbReference type="GO" id="GO:0009507">
    <property type="term" value="C:chloroplast"/>
    <property type="evidence" value="ECO:0007669"/>
    <property type="project" value="EnsemblPlants"/>
</dbReference>
<evidence type="ECO:0000256" key="3">
    <source>
        <dbReference type="ARBA" id="ARBA00022691"/>
    </source>
</evidence>
<reference evidence="4" key="2">
    <citation type="submission" date="2018-05" db="EMBL/GenBank/DDBJ databases">
        <title>OgluRS3 (Oryza glumaepatula Reference Sequence Version 3).</title>
        <authorList>
            <person name="Zhang J."/>
            <person name="Kudrna D."/>
            <person name="Lee S."/>
            <person name="Talag J."/>
            <person name="Welchert J."/>
            <person name="Wing R.A."/>
        </authorList>
    </citation>
    <scope>NUCLEOTIDE SEQUENCE [LARGE SCALE GENOMIC DNA]</scope>
</reference>
<keyword evidence="1" id="KW-0489">Methyltransferase</keyword>
<dbReference type="PANTHER" id="PTHR43591">
    <property type="entry name" value="METHYLTRANSFERASE"/>
    <property type="match status" value="1"/>
</dbReference>
<dbReference type="GO" id="GO:0052624">
    <property type="term" value="F:2-phytyl-1,4-naphthoquinone methyltransferase activity"/>
    <property type="evidence" value="ECO:0007669"/>
    <property type="project" value="EnsemblPlants"/>
</dbReference>
<evidence type="ECO:0008006" key="6">
    <source>
        <dbReference type="Google" id="ProtNLM"/>
    </source>
</evidence>
<evidence type="ECO:0000313" key="5">
    <source>
        <dbReference type="Proteomes" id="UP000026961"/>
    </source>
</evidence>
<dbReference type="GO" id="GO:0042372">
    <property type="term" value="P:phylloquinone biosynthetic process"/>
    <property type="evidence" value="ECO:0007669"/>
    <property type="project" value="EnsemblPlants"/>
</dbReference>
<dbReference type="PROSITE" id="PS51608">
    <property type="entry name" value="SAM_MT_UBIE"/>
    <property type="match status" value="1"/>
</dbReference>
<evidence type="ECO:0000256" key="1">
    <source>
        <dbReference type="ARBA" id="ARBA00022603"/>
    </source>
</evidence>
<reference evidence="4" key="1">
    <citation type="submission" date="2015-04" db="UniProtKB">
        <authorList>
            <consortium name="EnsemblPlants"/>
        </authorList>
    </citation>
    <scope>IDENTIFICATION</scope>
</reference>
<protein>
    <recommendedName>
        <fullName evidence="6">Methyltransferase type 11 domain-containing protein</fullName>
    </recommendedName>
</protein>
<accession>A0A0D9ZMY5</accession>
<keyword evidence="5" id="KW-1185">Reference proteome</keyword>
<dbReference type="Proteomes" id="UP000026961">
    <property type="component" value="Chromosome 4"/>
</dbReference>